<evidence type="ECO:0008006" key="3">
    <source>
        <dbReference type="Google" id="ProtNLM"/>
    </source>
</evidence>
<dbReference type="AlphaFoldDB" id="A0A1H9ZQM1"/>
<name>A0A1H9ZQM1_9FIRM</name>
<evidence type="ECO:0000313" key="2">
    <source>
        <dbReference type="Proteomes" id="UP000199568"/>
    </source>
</evidence>
<accession>A0A1H9ZQM1</accession>
<dbReference type="Proteomes" id="UP000199568">
    <property type="component" value="Unassembled WGS sequence"/>
</dbReference>
<proteinExistence type="predicted"/>
<sequence length="55" mass="6687">MTRLEELKVEINSLRNKLGNYLDSNEDYEKIFSLNIKIDQLIVEYHRLFDRKEAQ</sequence>
<gene>
    <name evidence="1" type="ORF">SAMN05660297_00679</name>
</gene>
<dbReference type="OrthoDB" id="1955966at2"/>
<evidence type="ECO:0000313" key="1">
    <source>
        <dbReference type="EMBL" id="SES83994.1"/>
    </source>
</evidence>
<keyword evidence="2" id="KW-1185">Reference proteome</keyword>
<protein>
    <recommendedName>
        <fullName evidence="3">Spo0E like sporulation regulatory protein</fullName>
    </recommendedName>
</protein>
<dbReference type="RefSeq" id="WP_139176370.1">
    <property type="nucleotide sequence ID" value="NZ_FOHU01000002.1"/>
</dbReference>
<organism evidence="1 2">
    <name type="scientific">Natronincola peptidivorans</name>
    <dbReference type="NCBI Taxonomy" id="426128"/>
    <lineage>
        <taxon>Bacteria</taxon>
        <taxon>Bacillati</taxon>
        <taxon>Bacillota</taxon>
        <taxon>Clostridia</taxon>
        <taxon>Peptostreptococcales</taxon>
        <taxon>Natronincolaceae</taxon>
        <taxon>Natronincola</taxon>
    </lineage>
</organism>
<dbReference type="EMBL" id="FOHU01000002">
    <property type="protein sequence ID" value="SES83994.1"/>
    <property type="molecule type" value="Genomic_DNA"/>
</dbReference>
<reference evidence="1 2" key="1">
    <citation type="submission" date="2016-10" db="EMBL/GenBank/DDBJ databases">
        <authorList>
            <person name="de Groot N.N."/>
        </authorList>
    </citation>
    <scope>NUCLEOTIDE SEQUENCE [LARGE SCALE GENOMIC DNA]</scope>
    <source>
        <strain evidence="1 2">DSM 18979</strain>
    </source>
</reference>